<evidence type="ECO:0000313" key="1">
    <source>
        <dbReference type="EMBL" id="KAK9216911.1"/>
    </source>
</evidence>
<keyword evidence="2" id="KW-1185">Reference proteome</keyword>
<evidence type="ECO:0000313" key="2">
    <source>
        <dbReference type="Proteomes" id="UP001428341"/>
    </source>
</evidence>
<dbReference type="Proteomes" id="UP001428341">
    <property type="component" value="Unassembled WGS sequence"/>
</dbReference>
<accession>A0AAP0MNT5</accession>
<dbReference type="EMBL" id="JBCGBO010000003">
    <property type="protein sequence ID" value="KAK9216911.1"/>
    <property type="molecule type" value="Genomic_DNA"/>
</dbReference>
<protein>
    <submittedName>
        <fullName evidence="1">Uncharacterized protein</fullName>
    </submittedName>
</protein>
<sequence>MARSDSTQHDNWYEPRRTNKLETEFNERWRNKSTSDCEFSSLWDLD</sequence>
<organism evidence="1 2">
    <name type="scientific">Citrus x changshan-huyou</name>
    <dbReference type="NCBI Taxonomy" id="2935761"/>
    <lineage>
        <taxon>Eukaryota</taxon>
        <taxon>Viridiplantae</taxon>
        <taxon>Streptophyta</taxon>
        <taxon>Embryophyta</taxon>
        <taxon>Tracheophyta</taxon>
        <taxon>Spermatophyta</taxon>
        <taxon>Magnoliopsida</taxon>
        <taxon>eudicotyledons</taxon>
        <taxon>Gunneridae</taxon>
        <taxon>Pentapetalae</taxon>
        <taxon>rosids</taxon>
        <taxon>malvids</taxon>
        <taxon>Sapindales</taxon>
        <taxon>Rutaceae</taxon>
        <taxon>Aurantioideae</taxon>
        <taxon>Citrus</taxon>
    </lineage>
</organism>
<name>A0AAP0MNT5_9ROSI</name>
<reference evidence="1 2" key="1">
    <citation type="submission" date="2024-05" db="EMBL/GenBank/DDBJ databases">
        <title>Haplotype-resolved chromosome-level genome assembly of Huyou (Citrus changshanensis).</title>
        <authorList>
            <person name="Miao C."/>
            <person name="Chen W."/>
            <person name="Wu Y."/>
            <person name="Wang L."/>
            <person name="Zhao S."/>
            <person name="Grierson D."/>
            <person name="Xu C."/>
            <person name="Chen K."/>
        </authorList>
    </citation>
    <scope>NUCLEOTIDE SEQUENCE [LARGE SCALE GENOMIC DNA]</scope>
    <source>
        <strain evidence="1">01-14</strain>
        <tissue evidence="1">Leaf</tissue>
    </source>
</reference>
<proteinExistence type="predicted"/>
<dbReference type="AlphaFoldDB" id="A0AAP0MNT5"/>
<comment type="caution">
    <text evidence="1">The sequence shown here is derived from an EMBL/GenBank/DDBJ whole genome shotgun (WGS) entry which is preliminary data.</text>
</comment>
<gene>
    <name evidence="1" type="ORF">WN944_008923</name>
</gene>